<gene>
    <name evidence="10" type="ORF">H8S20_16265</name>
</gene>
<evidence type="ECO:0000256" key="5">
    <source>
        <dbReference type="ARBA" id="ARBA00022683"/>
    </source>
</evidence>
<comment type="caution">
    <text evidence="10">The sequence shown here is derived from an EMBL/GenBank/DDBJ whole genome shotgun (WGS) entry which is preliminary data.</text>
</comment>
<feature type="transmembrane region" description="Helical" evidence="9">
    <location>
        <begin position="180"/>
        <end position="200"/>
    </location>
</feature>
<keyword evidence="2" id="KW-0813">Transport</keyword>
<dbReference type="InterPro" id="IPR004700">
    <property type="entry name" value="PTS_IIC_man"/>
</dbReference>
<evidence type="ECO:0000313" key="10">
    <source>
        <dbReference type="EMBL" id="MBC5630414.1"/>
    </source>
</evidence>
<comment type="subcellular location">
    <subcellularLocation>
        <location evidence="1">Cell membrane</location>
        <topology evidence="1">Multi-pass membrane protein</topology>
    </subcellularLocation>
</comment>
<dbReference type="PANTHER" id="PTHR32502:SF8">
    <property type="entry name" value="N-ACETYLGALACTOSAMINE PERMEASE IIC COMPONENT 1"/>
    <property type="match status" value="1"/>
</dbReference>
<name>A0ABR7DG70_9CLOT</name>
<evidence type="ECO:0000256" key="3">
    <source>
        <dbReference type="ARBA" id="ARBA00022475"/>
    </source>
</evidence>
<dbReference type="RefSeq" id="WP_186860755.1">
    <property type="nucleotide sequence ID" value="NZ_JACOOO010000038.1"/>
</dbReference>
<dbReference type="PROSITE" id="PS51106">
    <property type="entry name" value="PTS_EIIC_TYPE_4"/>
    <property type="match status" value="1"/>
</dbReference>
<keyword evidence="4 10" id="KW-0762">Sugar transport</keyword>
<reference evidence="10 11" key="1">
    <citation type="submission" date="2020-08" db="EMBL/GenBank/DDBJ databases">
        <title>Genome public.</title>
        <authorList>
            <person name="Liu C."/>
            <person name="Sun Q."/>
        </authorList>
    </citation>
    <scope>NUCLEOTIDE SEQUENCE [LARGE SCALE GENOMIC DNA]</scope>
    <source>
        <strain evidence="10 11">NSJ-6</strain>
    </source>
</reference>
<keyword evidence="8 9" id="KW-0472">Membrane</keyword>
<evidence type="ECO:0000256" key="7">
    <source>
        <dbReference type="ARBA" id="ARBA00022989"/>
    </source>
</evidence>
<feature type="transmembrane region" description="Helical" evidence="9">
    <location>
        <begin position="139"/>
        <end position="160"/>
    </location>
</feature>
<keyword evidence="3" id="KW-1003">Cell membrane</keyword>
<keyword evidence="7 9" id="KW-1133">Transmembrane helix</keyword>
<proteinExistence type="predicted"/>
<dbReference type="InterPro" id="IPR050303">
    <property type="entry name" value="GatZ_KbaZ_carbometab"/>
</dbReference>
<organism evidence="10 11">
    <name type="scientific">Clostridium hominis</name>
    <dbReference type="NCBI Taxonomy" id="2763036"/>
    <lineage>
        <taxon>Bacteria</taxon>
        <taxon>Bacillati</taxon>
        <taxon>Bacillota</taxon>
        <taxon>Clostridia</taxon>
        <taxon>Eubacteriales</taxon>
        <taxon>Clostridiaceae</taxon>
        <taxon>Clostridium</taxon>
    </lineage>
</organism>
<evidence type="ECO:0000256" key="8">
    <source>
        <dbReference type="ARBA" id="ARBA00023136"/>
    </source>
</evidence>
<feature type="transmembrane region" description="Helical" evidence="9">
    <location>
        <begin position="92"/>
        <end position="110"/>
    </location>
</feature>
<evidence type="ECO:0000256" key="2">
    <source>
        <dbReference type="ARBA" id="ARBA00022448"/>
    </source>
</evidence>
<evidence type="ECO:0000256" key="9">
    <source>
        <dbReference type="SAM" id="Phobius"/>
    </source>
</evidence>
<evidence type="ECO:0000256" key="1">
    <source>
        <dbReference type="ARBA" id="ARBA00004651"/>
    </source>
</evidence>
<accession>A0ABR7DG70</accession>
<dbReference type="Proteomes" id="UP000596929">
    <property type="component" value="Unassembled WGS sequence"/>
</dbReference>
<feature type="transmembrane region" description="Helical" evidence="9">
    <location>
        <begin position="207"/>
        <end position="236"/>
    </location>
</feature>
<protein>
    <submittedName>
        <fullName evidence="10">PTS sugar transporter subunit IIC</fullName>
    </submittedName>
</protein>
<evidence type="ECO:0000313" key="11">
    <source>
        <dbReference type="Proteomes" id="UP000596929"/>
    </source>
</evidence>
<keyword evidence="5" id="KW-0598">Phosphotransferase system</keyword>
<evidence type="ECO:0000256" key="4">
    <source>
        <dbReference type="ARBA" id="ARBA00022597"/>
    </source>
</evidence>
<keyword evidence="11" id="KW-1185">Reference proteome</keyword>
<dbReference type="Pfam" id="PF03609">
    <property type="entry name" value="EII-Sor"/>
    <property type="match status" value="1"/>
</dbReference>
<keyword evidence="6 9" id="KW-0812">Transmembrane</keyword>
<feature type="transmembrane region" description="Helical" evidence="9">
    <location>
        <begin position="60"/>
        <end position="86"/>
    </location>
</feature>
<dbReference type="PANTHER" id="PTHR32502">
    <property type="entry name" value="N-ACETYLGALACTOSAMINE PERMEASE II COMPONENT-RELATED"/>
    <property type="match status" value="1"/>
</dbReference>
<evidence type="ECO:0000256" key="6">
    <source>
        <dbReference type="ARBA" id="ARBA00022692"/>
    </source>
</evidence>
<dbReference type="EMBL" id="JACOOO010000038">
    <property type="protein sequence ID" value="MBC5630414.1"/>
    <property type="molecule type" value="Genomic_DNA"/>
</dbReference>
<sequence length="250" mass="27033">MFNAIIISLFAFFITSTFAFGVGFFSLMKPLISGTIVGLILGDVKMGMEIGATINLINLGYIMVGGAVPTDLTFAGVIGTALAILSGVSAEVALTLAIPLGMVGTIAWYFKMTANSLFVHKAEQYAEQGDVNKVAFMNLVPGQVLVFIFYAIPTFISVYYGPELINSILPYVPQWLMDSLMVIGGMLPALGIAILLKFMANKQVIAFFFIGFLLATYFQLNVIAIAFLSGCVAYAITYMKEDKEKVEEGM</sequence>